<feature type="region of interest" description="Disordered" evidence="1">
    <location>
        <begin position="1"/>
        <end position="28"/>
    </location>
</feature>
<proteinExistence type="predicted"/>
<comment type="caution">
    <text evidence="2">The sequence shown here is derived from an EMBL/GenBank/DDBJ whole genome shotgun (WGS) entry which is preliminary data.</text>
</comment>
<organism evidence="2 3">
    <name type="scientific">Trapa natans</name>
    <name type="common">Water chestnut</name>
    <dbReference type="NCBI Taxonomy" id="22666"/>
    <lineage>
        <taxon>Eukaryota</taxon>
        <taxon>Viridiplantae</taxon>
        <taxon>Streptophyta</taxon>
        <taxon>Embryophyta</taxon>
        <taxon>Tracheophyta</taxon>
        <taxon>Spermatophyta</taxon>
        <taxon>Magnoliopsida</taxon>
        <taxon>eudicotyledons</taxon>
        <taxon>Gunneridae</taxon>
        <taxon>Pentapetalae</taxon>
        <taxon>rosids</taxon>
        <taxon>malvids</taxon>
        <taxon>Myrtales</taxon>
        <taxon>Lythraceae</taxon>
        <taxon>Trapa</taxon>
    </lineage>
</organism>
<reference evidence="2 3" key="1">
    <citation type="journal article" date="2023" name="Hortic Res">
        <title>Pangenome of water caltrop reveals structural variations and asymmetric subgenome divergence after allopolyploidization.</title>
        <authorList>
            <person name="Zhang X."/>
            <person name="Chen Y."/>
            <person name="Wang L."/>
            <person name="Yuan Y."/>
            <person name="Fang M."/>
            <person name="Shi L."/>
            <person name="Lu R."/>
            <person name="Comes H.P."/>
            <person name="Ma Y."/>
            <person name="Chen Y."/>
            <person name="Huang G."/>
            <person name="Zhou Y."/>
            <person name="Zheng Z."/>
            <person name="Qiu Y."/>
        </authorList>
    </citation>
    <scope>NUCLEOTIDE SEQUENCE [LARGE SCALE GENOMIC DNA]</scope>
    <source>
        <strain evidence="2">F231</strain>
    </source>
</reference>
<evidence type="ECO:0000256" key="1">
    <source>
        <dbReference type="SAM" id="MobiDB-lite"/>
    </source>
</evidence>
<evidence type="ECO:0000313" key="3">
    <source>
        <dbReference type="Proteomes" id="UP001346149"/>
    </source>
</evidence>
<evidence type="ECO:0000313" key="2">
    <source>
        <dbReference type="EMBL" id="KAK4779087.1"/>
    </source>
</evidence>
<dbReference type="EMBL" id="JAXQNO010000017">
    <property type="protein sequence ID" value="KAK4779087.1"/>
    <property type="molecule type" value="Genomic_DNA"/>
</dbReference>
<name>A0AAN7QUE4_TRANT</name>
<gene>
    <name evidence="2" type="ORF">SAY86_006615</name>
</gene>
<dbReference type="AlphaFoldDB" id="A0AAN7QUE4"/>
<dbReference type="Proteomes" id="UP001346149">
    <property type="component" value="Unassembled WGS sequence"/>
</dbReference>
<protein>
    <submittedName>
        <fullName evidence="2">Uncharacterized protein</fullName>
    </submittedName>
</protein>
<sequence>MKVHKHQTFPVQDSHYLRGNGRREEDTGVHLREASDISHLRTPPIAPASLGLGFPVAAVYFNSEKEPACNRCRH</sequence>
<keyword evidence="3" id="KW-1185">Reference proteome</keyword>
<accession>A0AAN7QUE4</accession>